<dbReference type="RefSeq" id="WP_180285709.1">
    <property type="nucleotide sequence ID" value="NZ_JABFDB010000032.1"/>
</dbReference>
<keyword evidence="3" id="KW-1185">Reference proteome</keyword>
<reference evidence="2 3" key="1">
    <citation type="submission" date="2020-05" db="EMBL/GenBank/DDBJ databases">
        <title>Azospirillum oleiclasticum sp. nov, a nitrogen-fixing and heavy crude oil-emulsifying bacterium isolated from the crude oil of Yumen Oilfield.</title>
        <authorList>
            <person name="Wu D."/>
            <person name="Cai M."/>
            <person name="Zhang X."/>
        </authorList>
    </citation>
    <scope>NUCLEOTIDE SEQUENCE [LARGE SCALE GENOMIC DNA]</scope>
    <source>
        <strain evidence="2 3">ROY-1-1-2</strain>
    </source>
</reference>
<feature type="domain" description="Putative zinc-finger" evidence="1">
    <location>
        <begin position="19"/>
        <end position="43"/>
    </location>
</feature>
<dbReference type="EMBL" id="JABFDB010000032">
    <property type="protein sequence ID" value="NYZ23939.1"/>
    <property type="molecule type" value="Genomic_DNA"/>
</dbReference>
<evidence type="ECO:0000313" key="2">
    <source>
        <dbReference type="EMBL" id="NYZ23939.1"/>
    </source>
</evidence>
<dbReference type="Gene3D" id="1.10.10.1320">
    <property type="entry name" value="Anti-sigma factor, zinc-finger domain"/>
    <property type="match status" value="1"/>
</dbReference>
<accession>A0ABX2THX8</accession>
<protein>
    <submittedName>
        <fullName evidence="2">Anti-sigma factor</fullName>
    </submittedName>
</protein>
<evidence type="ECO:0000259" key="1">
    <source>
        <dbReference type="Pfam" id="PF13490"/>
    </source>
</evidence>
<evidence type="ECO:0000313" key="3">
    <source>
        <dbReference type="Proteomes" id="UP000584642"/>
    </source>
</evidence>
<name>A0ABX2THX8_9PROT</name>
<organism evidence="2 3">
    <name type="scientific">Azospirillum oleiclasticum</name>
    <dbReference type="NCBI Taxonomy" id="2735135"/>
    <lineage>
        <taxon>Bacteria</taxon>
        <taxon>Pseudomonadati</taxon>
        <taxon>Pseudomonadota</taxon>
        <taxon>Alphaproteobacteria</taxon>
        <taxon>Rhodospirillales</taxon>
        <taxon>Azospirillaceae</taxon>
        <taxon>Azospirillum</taxon>
    </lineage>
</organism>
<gene>
    <name evidence="2" type="ORF">HND93_29910</name>
</gene>
<comment type="caution">
    <text evidence="2">The sequence shown here is derived from an EMBL/GenBank/DDBJ whole genome shotgun (WGS) entry which is preliminary data.</text>
</comment>
<dbReference type="InterPro" id="IPR041916">
    <property type="entry name" value="Anti_sigma_zinc_sf"/>
</dbReference>
<sequence>MTASDNDFDDGSDGPVTEAELHAWMDGELPPGRRAAVERHLAGHPEDAARLGSYRRAADLIADAYAPLATMPAPEAPRRPKWSWRPAAAAAAALLLFVAGGATGWAVRGGGPAAVVDSNTQVAREAAAAHSVFATEVRHPVEVAADQETHLVTWLSRRLGEKLTAPQLAPLGFELMGGRLLSVEQGPAAQLMYQDRNGRRLTVYLRRCPVSSDTAFRIAEVGRVTALYWHERGVTWAIAGDVDRGLLQDAAHRVYAAFNS</sequence>
<dbReference type="Proteomes" id="UP000584642">
    <property type="component" value="Unassembled WGS sequence"/>
</dbReference>
<proteinExistence type="predicted"/>
<dbReference type="Pfam" id="PF13490">
    <property type="entry name" value="zf-HC2"/>
    <property type="match status" value="1"/>
</dbReference>
<dbReference type="InterPro" id="IPR027383">
    <property type="entry name" value="Znf_put"/>
</dbReference>